<protein>
    <submittedName>
        <fullName evidence="1">Uncharacterized protein</fullName>
    </submittedName>
</protein>
<name>A0A7J6VHR7_THATH</name>
<accession>A0A7J6VHR7</accession>
<comment type="caution">
    <text evidence="1">The sequence shown here is derived from an EMBL/GenBank/DDBJ whole genome shotgun (WGS) entry which is preliminary data.</text>
</comment>
<proteinExistence type="predicted"/>
<evidence type="ECO:0000313" key="1">
    <source>
        <dbReference type="EMBL" id="KAF5184656.1"/>
    </source>
</evidence>
<sequence>MNIPVDNLMMLGENPMTADEPVITEAAQIEMANLIHAWVAFIQVHSAVKRSLCPEHFQTYNVAEICSLTDPSLNGFPPDFSICWKPITSPRYEQCSNHTILVDLRLNAAKCLNIGVPVISLYAYLLGVIKMKSEIFYKVQ</sequence>
<dbReference type="Proteomes" id="UP000554482">
    <property type="component" value="Unassembled WGS sequence"/>
</dbReference>
<dbReference type="EMBL" id="JABWDY010031817">
    <property type="protein sequence ID" value="KAF5184656.1"/>
    <property type="molecule type" value="Genomic_DNA"/>
</dbReference>
<organism evidence="1 2">
    <name type="scientific">Thalictrum thalictroides</name>
    <name type="common">Rue-anemone</name>
    <name type="synonym">Anemone thalictroides</name>
    <dbReference type="NCBI Taxonomy" id="46969"/>
    <lineage>
        <taxon>Eukaryota</taxon>
        <taxon>Viridiplantae</taxon>
        <taxon>Streptophyta</taxon>
        <taxon>Embryophyta</taxon>
        <taxon>Tracheophyta</taxon>
        <taxon>Spermatophyta</taxon>
        <taxon>Magnoliopsida</taxon>
        <taxon>Ranunculales</taxon>
        <taxon>Ranunculaceae</taxon>
        <taxon>Thalictroideae</taxon>
        <taxon>Thalictrum</taxon>
    </lineage>
</organism>
<evidence type="ECO:0000313" key="2">
    <source>
        <dbReference type="Proteomes" id="UP000554482"/>
    </source>
</evidence>
<reference evidence="1 2" key="1">
    <citation type="submission" date="2020-06" db="EMBL/GenBank/DDBJ databases">
        <title>Transcriptomic and genomic resources for Thalictrum thalictroides and T. hernandezii: Facilitating candidate gene discovery in an emerging model plant lineage.</title>
        <authorList>
            <person name="Arias T."/>
            <person name="Riano-Pachon D.M."/>
            <person name="Di Stilio V.S."/>
        </authorList>
    </citation>
    <scope>NUCLEOTIDE SEQUENCE [LARGE SCALE GENOMIC DNA]</scope>
    <source>
        <strain evidence="2">cv. WT478/WT964</strain>
        <tissue evidence="1">Leaves</tissue>
    </source>
</reference>
<keyword evidence="2" id="KW-1185">Reference proteome</keyword>
<gene>
    <name evidence="1" type="ORF">FRX31_025764</name>
</gene>
<dbReference type="AlphaFoldDB" id="A0A7J6VHR7"/>